<dbReference type="Gene3D" id="2.30.40.10">
    <property type="entry name" value="Urease, subunit C, domain 1"/>
    <property type="match status" value="1"/>
</dbReference>
<reference evidence="3 4" key="1">
    <citation type="submission" date="2018-05" db="EMBL/GenBank/DDBJ databases">
        <title>Complete Genome Sequences of Extremely Thermoacidophilic, Metal-Mobilizing Type-Strain Members of the Archaeal Family Sulfolobaceae: Acidianus brierleyi DSM-1651T, Acidianus sulfidivorans DSM-18786T, Metallosphaera hakonensis DSM-7519T, and Metallosphaera prunae DSM-10039T.</title>
        <authorList>
            <person name="Counts J.A."/>
            <person name="Kelly R.M."/>
        </authorList>
    </citation>
    <scope>NUCLEOTIDE SEQUENCE [LARGE SCALE GENOMIC DNA]</scope>
    <source>
        <strain evidence="3 4">DSM 1651</strain>
    </source>
</reference>
<evidence type="ECO:0000313" key="4">
    <source>
        <dbReference type="Proteomes" id="UP000248044"/>
    </source>
</evidence>
<sequence>MVNAYYLKGVIGEINWVYCKMIIKDVKIITNDGIIEADIKIEDNKITKVSKIIHEKGEDIIRGNGKLLLPGGIDNHVHIFKKYLKVPTSDTVRRSTIASAFGGTTTVIDFAFSDRSPKVEERIEQFKDSFVNYSFHIFASDITDNLINTLKSGFKSVKFMMIEYAGIKSSLSGLRRINDLLKKFNGYIMVHAEDEELIKSLSEGKKGDPKLHLLTRPEETELSAVLRARAIVDNGIIAHVSCGRTLDLIEGKLLGEVVLHHLLLSKKVYERSDSHLFVTSPPVRDPEELWKRINKIYMIATDHNWFDRAIKEEHKEFPDLVPGLPGVELRVPMIITEFMKRKLPLSLAVKLLSENPAKLNGLNKGKIAEGYDADLVIYNQEKKWKISVDNTHMADWTPYEGYEVIGKPETVIINGKIAIENEEIKDEFFTGKLVK</sequence>
<dbReference type="KEGG" id="abri:DFR85_02760"/>
<dbReference type="AlphaFoldDB" id="A0A2U9ICE3"/>
<dbReference type="InterPro" id="IPR006680">
    <property type="entry name" value="Amidohydro-rel"/>
</dbReference>
<dbReference type="GO" id="GO:0005829">
    <property type="term" value="C:cytosol"/>
    <property type="evidence" value="ECO:0007669"/>
    <property type="project" value="TreeGrafter"/>
</dbReference>
<comment type="cofactor">
    <cofactor evidence="1">
        <name>Zn(2+)</name>
        <dbReference type="ChEBI" id="CHEBI:29105"/>
    </cofactor>
</comment>
<protein>
    <recommendedName>
        <fullName evidence="2">Amidohydrolase-related domain-containing protein</fullName>
    </recommendedName>
</protein>
<evidence type="ECO:0000259" key="2">
    <source>
        <dbReference type="Pfam" id="PF01979"/>
    </source>
</evidence>
<evidence type="ECO:0000313" key="3">
    <source>
        <dbReference type="EMBL" id="AWR93695.1"/>
    </source>
</evidence>
<feature type="domain" description="Amidohydrolase-related" evidence="2">
    <location>
        <begin position="68"/>
        <end position="417"/>
    </location>
</feature>
<name>A0A2U9ICE3_9CREN</name>
<dbReference type="EMBL" id="CP029289">
    <property type="protein sequence ID" value="AWR93695.1"/>
    <property type="molecule type" value="Genomic_DNA"/>
</dbReference>
<dbReference type="InterPro" id="IPR032466">
    <property type="entry name" value="Metal_Hydrolase"/>
</dbReference>
<organism evidence="3 4">
    <name type="scientific">Acidianus brierleyi</name>
    <dbReference type="NCBI Taxonomy" id="41673"/>
    <lineage>
        <taxon>Archaea</taxon>
        <taxon>Thermoproteota</taxon>
        <taxon>Thermoprotei</taxon>
        <taxon>Sulfolobales</taxon>
        <taxon>Sulfolobaceae</taxon>
        <taxon>Acidianus</taxon>
    </lineage>
</organism>
<dbReference type="SUPFAM" id="SSF51338">
    <property type="entry name" value="Composite domain of metallo-dependent hydrolases"/>
    <property type="match status" value="1"/>
</dbReference>
<dbReference type="PANTHER" id="PTHR11647">
    <property type="entry name" value="HYDRANTOINASE/DIHYDROPYRIMIDINASE FAMILY MEMBER"/>
    <property type="match status" value="1"/>
</dbReference>
<accession>A0A2U9ICE3</accession>
<dbReference type="Gene3D" id="3.20.20.140">
    <property type="entry name" value="Metal-dependent hydrolases"/>
    <property type="match status" value="1"/>
</dbReference>
<dbReference type="PANTHER" id="PTHR11647:SF1">
    <property type="entry name" value="COLLAPSIN RESPONSE MEDIATOR PROTEIN"/>
    <property type="match status" value="1"/>
</dbReference>
<dbReference type="InterPro" id="IPR011059">
    <property type="entry name" value="Metal-dep_hydrolase_composite"/>
</dbReference>
<dbReference type="Proteomes" id="UP000248044">
    <property type="component" value="Chromosome"/>
</dbReference>
<proteinExistence type="predicted"/>
<keyword evidence="4" id="KW-1185">Reference proteome</keyword>
<dbReference type="SUPFAM" id="SSF51556">
    <property type="entry name" value="Metallo-dependent hydrolases"/>
    <property type="match status" value="1"/>
</dbReference>
<dbReference type="GO" id="GO:0016812">
    <property type="term" value="F:hydrolase activity, acting on carbon-nitrogen (but not peptide) bonds, in cyclic amides"/>
    <property type="evidence" value="ECO:0007669"/>
    <property type="project" value="TreeGrafter"/>
</dbReference>
<dbReference type="Pfam" id="PF01979">
    <property type="entry name" value="Amidohydro_1"/>
    <property type="match status" value="1"/>
</dbReference>
<gene>
    <name evidence="3" type="ORF">DFR85_02760</name>
</gene>
<evidence type="ECO:0000256" key="1">
    <source>
        <dbReference type="ARBA" id="ARBA00001947"/>
    </source>
</evidence>
<dbReference type="InterPro" id="IPR050378">
    <property type="entry name" value="Metallo-dep_Hydrolases_sf"/>
</dbReference>